<organism evidence="2 3">
    <name type="scientific">Guptibacillus hwajinpoensis</name>
    <dbReference type="NCBI Taxonomy" id="208199"/>
    <lineage>
        <taxon>Bacteria</taxon>
        <taxon>Bacillati</taxon>
        <taxon>Bacillota</taxon>
        <taxon>Bacilli</taxon>
        <taxon>Bacillales</taxon>
        <taxon>Guptibacillaceae</taxon>
        <taxon>Guptibacillus</taxon>
    </lineage>
</organism>
<gene>
    <name evidence="2" type="ORF">GLW07_18910</name>
</gene>
<dbReference type="Proteomes" id="UP000447833">
    <property type="component" value="Unassembled WGS sequence"/>
</dbReference>
<evidence type="ECO:0000259" key="1">
    <source>
        <dbReference type="Pfam" id="PF18864"/>
    </source>
</evidence>
<evidence type="ECO:0000313" key="2">
    <source>
        <dbReference type="EMBL" id="MYL65433.1"/>
    </source>
</evidence>
<accession>A0A845F393</accession>
<dbReference type="Pfam" id="PF18864">
    <property type="entry name" value="AbiTii"/>
    <property type="match status" value="1"/>
</dbReference>
<evidence type="ECO:0000313" key="3">
    <source>
        <dbReference type="Proteomes" id="UP000447833"/>
    </source>
</evidence>
<proteinExistence type="predicted"/>
<sequence>MSRSKILIDLVNNTNNLESVLLRLKVILSKLENETINNWINCEIEGYKKGDTIPPYRIIRGNAIGNYYLGGMEYKNYPVPLKFAPRALSESILNTMIKDGIRGIFSLIESKEKIGKSFPPEICARFSRDDIKLYVSEMNVTYGVHQLDGILAAIRNKLTDIVIKLENDFGNIDSLDIITNETDKEIIKEVEHFIINEFHLDKSITIGDNNKIKDTHVVQSGGVNEN</sequence>
<dbReference type="RefSeq" id="WP_160920810.1">
    <property type="nucleotide sequence ID" value="NZ_WMEY01000007.1"/>
</dbReference>
<dbReference type="EMBL" id="WMEY01000007">
    <property type="protein sequence ID" value="MYL65433.1"/>
    <property type="molecule type" value="Genomic_DNA"/>
</dbReference>
<feature type="domain" description="AbiTii" evidence="1">
    <location>
        <begin position="5"/>
        <end position="185"/>
    </location>
</feature>
<dbReference type="InterPro" id="IPR041304">
    <property type="entry name" value="AbiTii"/>
</dbReference>
<protein>
    <recommendedName>
        <fullName evidence="1">AbiTii domain-containing protein</fullName>
    </recommendedName>
</protein>
<reference evidence="2 3" key="1">
    <citation type="submission" date="2019-11" db="EMBL/GenBank/DDBJ databases">
        <title>Genome sequences of 17 halophilic strains isolated from different environments.</title>
        <authorList>
            <person name="Furrow R.E."/>
        </authorList>
    </citation>
    <scope>NUCLEOTIDE SEQUENCE [LARGE SCALE GENOMIC DNA]</scope>
    <source>
        <strain evidence="2 3">22506_14_FS</strain>
    </source>
</reference>
<dbReference type="AlphaFoldDB" id="A0A845F393"/>
<name>A0A845F393_9BACL</name>
<comment type="caution">
    <text evidence="2">The sequence shown here is derived from an EMBL/GenBank/DDBJ whole genome shotgun (WGS) entry which is preliminary data.</text>
</comment>